<accession>A0A1B6PTS7</accession>
<sequence>MAAVLETRTSSSSSQALPCPSPTSSSTMSDLPCLPRRRDLLRAPRRVVGLSSSCWRLPAADPATAPRRGLAELSRPRPIAGVIHRPRPHHPRRTSRRPAAASTFSPPASASLPLVPRPPPNSSGAARFSTLDGPPLADLATSGSPPEDAARRRCSCTTRPRRGRPSTSPSGSTSRLDPCVTYGVGAPSHHGGSSIGRYDGLWATTRPSAAKGRSGGADPLPRSMAGFLLCRLLHGGPVSLGNGRYGSDLSQVILSWPAISLDLPRSF</sequence>
<dbReference type="EMBL" id="CM000764">
    <property type="protein sequence ID" value="KXG29074.1"/>
    <property type="molecule type" value="Genomic_DNA"/>
</dbReference>
<feature type="compositionally biased region" description="Low complexity" evidence="1">
    <location>
        <begin position="165"/>
        <end position="175"/>
    </location>
</feature>
<feature type="compositionally biased region" description="Basic residues" evidence="1">
    <location>
        <begin position="84"/>
        <end position="96"/>
    </location>
</feature>
<feature type="region of interest" description="Disordered" evidence="1">
    <location>
        <begin position="1"/>
        <end position="32"/>
    </location>
</feature>
<organism evidence="2 3">
    <name type="scientific">Sorghum bicolor</name>
    <name type="common">Sorghum</name>
    <name type="synonym">Sorghum vulgare</name>
    <dbReference type="NCBI Taxonomy" id="4558"/>
    <lineage>
        <taxon>Eukaryota</taxon>
        <taxon>Viridiplantae</taxon>
        <taxon>Streptophyta</taxon>
        <taxon>Embryophyta</taxon>
        <taxon>Tracheophyta</taxon>
        <taxon>Spermatophyta</taxon>
        <taxon>Magnoliopsida</taxon>
        <taxon>Liliopsida</taxon>
        <taxon>Poales</taxon>
        <taxon>Poaceae</taxon>
        <taxon>PACMAD clade</taxon>
        <taxon>Panicoideae</taxon>
        <taxon>Andropogonodae</taxon>
        <taxon>Andropogoneae</taxon>
        <taxon>Sorghinae</taxon>
        <taxon>Sorghum</taxon>
    </lineage>
</organism>
<feature type="compositionally biased region" description="Low complexity" evidence="1">
    <location>
        <begin position="22"/>
        <end position="32"/>
    </location>
</feature>
<protein>
    <submittedName>
        <fullName evidence="2">Uncharacterized protein</fullName>
    </submittedName>
</protein>
<evidence type="ECO:0000313" key="2">
    <source>
        <dbReference type="EMBL" id="KXG29074.1"/>
    </source>
</evidence>
<reference evidence="3" key="2">
    <citation type="journal article" date="2018" name="Plant J.">
        <title>The Sorghum bicolor reference genome: improved assembly, gene annotations, a transcriptome atlas, and signatures of genome organization.</title>
        <authorList>
            <person name="McCormick R.F."/>
            <person name="Truong S.K."/>
            <person name="Sreedasyam A."/>
            <person name="Jenkins J."/>
            <person name="Shu S."/>
            <person name="Sims D."/>
            <person name="Kennedy M."/>
            <person name="Amirebrahimi M."/>
            <person name="Weers B.D."/>
            <person name="McKinley B."/>
            <person name="Mattison A."/>
            <person name="Morishige D.T."/>
            <person name="Grimwood J."/>
            <person name="Schmutz J."/>
            <person name="Mullet J.E."/>
        </authorList>
    </citation>
    <scope>NUCLEOTIDE SEQUENCE [LARGE SCALE GENOMIC DNA]</scope>
    <source>
        <strain evidence="3">cv. BTx623</strain>
    </source>
</reference>
<dbReference type="Proteomes" id="UP000000768">
    <property type="component" value="Chromosome 5"/>
</dbReference>
<evidence type="ECO:0000313" key="3">
    <source>
        <dbReference type="Proteomes" id="UP000000768"/>
    </source>
</evidence>
<dbReference type="AlphaFoldDB" id="A0A1B6PTS7"/>
<feature type="compositionally biased region" description="Low complexity" evidence="1">
    <location>
        <begin position="97"/>
        <end position="114"/>
    </location>
</feature>
<dbReference type="Gramene" id="KXG29074">
    <property type="protein sequence ID" value="KXG29074"/>
    <property type="gene ID" value="SORBI_3005G207400"/>
</dbReference>
<feature type="region of interest" description="Disordered" evidence="1">
    <location>
        <begin position="57"/>
        <end position="180"/>
    </location>
</feature>
<name>A0A1B6PTS7_SORBI</name>
<proteinExistence type="predicted"/>
<dbReference type="InParanoid" id="A0A1B6PTS7"/>
<reference evidence="2 3" key="1">
    <citation type="journal article" date="2009" name="Nature">
        <title>The Sorghum bicolor genome and the diversification of grasses.</title>
        <authorList>
            <person name="Paterson A.H."/>
            <person name="Bowers J.E."/>
            <person name="Bruggmann R."/>
            <person name="Dubchak I."/>
            <person name="Grimwood J."/>
            <person name="Gundlach H."/>
            <person name="Haberer G."/>
            <person name="Hellsten U."/>
            <person name="Mitros T."/>
            <person name="Poliakov A."/>
            <person name="Schmutz J."/>
            <person name="Spannagl M."/>
            <person name="Tang H."/>
            <person name="Wang X."/>
            <person name="Wicker T."/>
            <person name="Bharti A.K."/>
            <person name="Chapman J."/>
            <person name="Feltus F.A."/>
            <person name="Gowik U."/>
            <person name="Grigoriev I.V."/>
            <person name="Lyons E."/>
            <person name="Maher C.A."/>
            <person name="Martis M."/>
            <person name="Narechania A."/>
            <person name="Otillar R.P."/>
            <person name="Penning B.W."/>
            <person name="Salamov A.A."/>
            <person name="Wang Y."/>
            <person name="Zhang L."/>
            <person name="Carpita N.C."/>
            <person name="Freeling M."/>
            <person name="Gingle A.R."/>
            <person name="Hash C.T."/>
            <person name="Keller B."/>
            <person name="Klein P."/>
            <person name="Kresovich S."/>
            <person name="McCann M.C."/>
            <person name="Ming R."/>
            <person name="Peterson D.G."/>
            <person name="Mehboob-ur-Rahman"/>
            <person name="Ware D."/>
            <person name="Westhoff P."/>
            <person name="Mayer K.F."/>
            <person name="Messing J."/>
            <person name="Rokhsar D.S."/>
        </authorList>
    </citation>
    <scope>NUCLEOTIDE SEQUENCE [LARGE SCALE GENOMIC DNA]</scope>
    <source>
        <strain evidence="3">cv. BTx623</strain>
    </source>
</reference>
<keyword evidence="3" id="KW-1185">Reference proteome</keyword>
<evidence type="ECO:0000256" key="1">
    <source>
        <dbReference type="SAM" id="MobiDB-lite"/>
    </source>
</evidence>
<gene>
    <name evidence="2" type="ORF">SORBI_3005G207400</name>
</gene>